<evidence type="ECO:0000313" key="4">
    <source>
        <dbReference type="EMBL" id="WIF96308.1"/>
    </source>
</evidence>
<dbReference type="InterPro" id="IPR041465">
    <property type="entry name" value="SfsA_N"/>
</dbReference>
<sequence length="236" mass="27140">MFIPFHQPLYEATFVERPNRFILHCRLRHSKEVVKVHLPDPGRLKEVLRDEATIYVQYSDKKDRKTSWSAVLAQDPVDGALISLQTTLANHLIEKALKEEMIEPFKSFLFKAREFTKGHSRWDFYVSKGNQHHLIEVKSVSLGYKGEGFFPDAVTKRGTKHVTELTSIIEENDWHGTILFVCQRNGLHSVRPAEHIDPSFTKALKNARDKGVHLLAYSTTITLEGIYLSEEVPVFI</sequence>
<name>A0ABY8USL2_9BACI</name>
<feature type="domain" description="SfsA N-terminal OB" evidence="3">
    <location>
        <begin position="15"/>
        <end position="82"/>
    </location>
</feature>
<evidence type="ECO:0000256" key="1">
    <source>
        <dbReference type="HAMAP-Rule" id="MF_00095"/>
    </source>
</evidence>
<dbReference type="HAMAP" id="MF_00095">
    <property type="entry name" value="SfsA"/>
    <property type="match status" value="1"/>
</dbReference>
<dbReference type="CDD" id="cd22359">
    <property type="entry name" value="SfsA-like_bacterial"/>
    <property type="match status" value="1"/>
</dbReference>
<dbReference type="RefSeq" id="WP_231416552.1">
    <property type="nucleotide sequence ID" value="NZ_CP126446.1"/>
</dbReference>
<evidence type="ECO:0000259" key="2">
    <source>
        <dbReference type="Pfam" id="PF03749"/>
    </source>
</evidence>
<dbReference type="NCBIfam" id="TIGR00230">
    <property type="entry name" value="sfsA"/>
    <property type="match status" value="1"/>
</dbReference>
<protein>
    <recommendedName>
        <fullName evidence="1">Sugar fermentation stimulation protein homolog</fullName>
    </recommendedName>
</protein>
<dbReference type="Gene3D" id="2.40.50.580">
    <property type="match status" value="1"/>
</dbReference>
<dbReference type="InterPro" id="IPR005224">
    <property type="entry name" value="SfsA"/>
</dbReference>
<organism evidence="4 5">
    <name type="scientific">Pontibacillus chungwhensis</name>
    <dbReference type="NCBI Taxonomy" id="265426"/>
    <lineage>
        <taxon>Bacteria</taxon>
        <taxon>Bacillati</taxon>
        <taxon>Bacillota</taxon>
        <taxon>Bacilli</taxon>
        <taxon>Bacillales</taxon>
        <taxon>Bacillaceae</taxon>
        <taxon>Pontibacillus</taxon>
    </lineage>
</organism>
<proteinExistence type="inferred from homology"/>
<dbReference type="PANTHER" id="PTHR30545:SF2">
    <property type="entry name" value="SUGAR FERMENTATION STIMULATION PROTEIN A"/>
    <property type="match status" value="1"/>
</dbReference>
<dbReference type="EMBL" id="CP126446">
    <property type="protein sequence ID" value="WIF96308.1"/>
    <property type="molecule type" value="Genomic_DNA"/>
</dbReference>
<reference evidence="4 5" key="1">
    <citation type="submission" date="2023-05" db="EMBL/GenBank/DDBJ databases">
        <title>Comparative genomics reveals the evidence of polycyclic aromatic hydrocarbons degradation in moderately halophilic genus Pontibacillus.</title>
        <authorList>
            <person name="Yang H."/>
            <person name="Qian Z."/>
        </authorList>
    </citation>
    <scope>NUCLEOTIDE SEQUENCE [LARGE SCALE GENOMIC DNA]</scope>
    <source>
        <strain evidence="5">HN14</strain>
    </source>
</reference>
<keyword evidence="5" id="KW-1185">Reference proteome</keyword>
<dbReference type="InterPro" id="IPR040452">
    <property type="entry name" value="SfsA_C"/>
</dbReference>
<gene>
    <name evidence="1 4" type="primary">sfsA</name>
    <name evidence="4" type="ORF">QNI29_11120</name>
</gene>
<evidence type="ECO:0000259" key="3">
    <source>
        <dbReference type="Pfam" id="PF17746"/>
    </source>
</evidence>
<dbReference type="Gene3D" id="3.40.1350.60">
    <property type="match status" value="1"/>
</dbReference>
<comment type="similarity">
    <text evidence="1">Belongs to the SfsA family.</text>
</comment>
<evidence type="ECO:0000313" key="5">
    <source>
        <dbReference type="Proteomes" id="UP001236652"/>
    </source>
</evidence>
<feature type="domain" description="Sugar fermentation stimulation protein C-terminal" evidence="2">
    <location>
        <begin position="88"/>
        <end position="224"/>
    </location>
</feature>
<dbReference type="Proteomes" id="UP001236652">
    <property type="component" value="Chromosome"/>
</dbReference>
<accession>A0ABY8USL2</accession>
<dbReference type="Pfam" id="PF17746">
    <property type="entry name" value="SfsA_N"/>
    <property type="match status" value="1"/>
</dbReference>
<dbReference type="Pfam" id="PF03749">
    <property type="entry name" value="SfsA"/>
    <property type="match status" value="1"/>
</dbReference>
<dbReference type="PANTHER" id="PTHR30545">
    <property type="entry name" value="SUGAR FERMENTATION STIMULATION PROTEIN A"/>
    <property type="match status" value="1"/>
</dbReference>